<dbReference type="OrthoDB" id="4158087at2759"/>
<sequence length="471" mass="53061">MLTTNHAGSKPEGFKFIVSTPLQRRSQDHQRLVRSHVTRGRGRRKGHRPLPSWMNHGADEQPQPNPHEAPGGCLLPNPSRVGSELAWIQFPEVMKPYMFQAILRCSPAPPALFDRMYPTGLCLEVEAEDSAWVGSLMADPVYLHSMLFSSEAWLDENLGRDRSLSAQMHLLKTLRLLQERISVPNDPLAISDQTIMTVVTLALAAQVFGDRAGVENHMQGLQRMVDLRGGFGSLKTSTHELPGKICRVDLGIALTSGRRPAFFRDAISWGCYVDDNQRKRPASLAFEDPIISITEFLNWRLLNVWKDLQQFSNLCNLAGQTGHKLTQTTFSEIMVSVMYRLLHMSFEDCPLNDALRVGMITFTTAMFLQWQCLKSGERHIEESLSSALLKLHESSVHVPPPVLFWLLTVMHTSFSGDAGGRHASWFSEVVRLVPLLSWEEARKALKSMIWVDSVNDDKGREAFEKARLNVP</sequence>
<protein>
    <submittedName>
        <fullName evidence="2">Uncharacterized protein</fullName>
    </submittedName>
</protein>
<gene>
    <name evidence="2" type="ORF">B0J13DRAFT_663415</name>
</gene>
<dbReference type="PANTHER" id="PTHR37540">
    <property type="entry name" value="TRANSCRIPTION FACTOR (ACR-2), PUTATIVE-RELATED-RELATED"/>
    <property type="match status" value="1"/>
</dbReference>
<feature type="region of interest" description="Disordered" evidence="1">
    <location>
        <begin position="23"/>
        <end position="75"/>
    </location>
</feature>
<dbReference type="PANTHER" id="PTHR37540:SF5">
    <property type="entry name" value="TRANSCRIPTION FACTOR DOMAIN-CONTAINING PROTEIN"/>
    <property type="match status" value="1"/>
</dbReference>
<comment type="caution">
    <text evidence="2">The sequence shown here is derived from an EMBL/GenBank/DDBJ whole genome shotgun (WGS) entry which is preliminary data.</text>
</comment>
<keyword evidence="3" id="KW-1185">Reference proteome</keyword>
<evidence type="ECO:0000313" key="2">
    <source>
        <dbReference type="EMBL" id="KAH7149653.1"/>
    </source>
</evidence>
<organism evidence="2 3">
    <name type="scientific">Dactylonectria estremocensis</name>
    <dbReference type="NCBI Taxonomy" id="1079267"/>
    <lineage>
        <taxon>Eukaryota</taxon>
        <taxon>Fungi</taxon>
        <taxon>Dikarya</taxon>
        <taxon>Ascomycota</taxon>
        <taxon>Pezizomycotina</taxon>
        <taxon>Sordariomycetes</taxon>
        <taxon>Hypocreomycetidae</taxon>
        <taxon>Hypocreales</taxon>
        <taxon>Nectriaceae</taxon>
        <taxon>Dactylonectria</taxon>
    </lineage>
</organism>
<dbReference type="EMBL" id="JAGMUU010000007">
    <property type="protein sequence ID" value="KAH7149653.1"/>
    <property type="molecule type" value="Genomic_DNA"/>
</dbReference>
<reference evidence="2" key="1">
    <citation type="journal article" date="2021" name="Nat. Commun.">
        <title>Genetic determinants of endophytism in the Arabidopsis root mycobiome.</title>
        <authorList>
            <person name="Mesny F."/>
            <person name="Miyauchi S."/>
            <person name="Thiergart T."/>
            <person name="Pickel B."/>
            <person name="Atanasova L."/>
            <person name="Karlsson M."/>
            <person name="Huettel B."/>
            <person name="Barry K.W."/>
            <person name="Haridas S."/>
            <person name="Chen C."/>
            <person name="Bauer D."/>
            <person name="Andreopoulos W."/>
            <person name="Pangilinan J."/>
            <person name="LaButti K."/>
            <person name="Riley R."/>
            <person name="Lipzen A."/>
            <person name="Clum A."/>
            <person name="Drula E."/>
            <person name="Henrissat B."/>
            <person name="Kohler A."/>
            <person name="Grigoriev I.V."/>
            <person name="Martin F.M."/>
            <person name="Hacquard S."/>
        </authorList>
    </citation>
    <scope>NUCLEOTIDE SEQUENCE</scope>
    <source>
        <strain evidence="2">MPI-CAGE-AT-0021</strain>
    </source>
</reference>
<dbReference type="AlphaFoldDB" id="A0A9P9F1W7"/>
<name>A0A9P9F1W7_9HYPO</name>
<accession>A0A9P9F1W7</accession>
<dbReference type="Proteomes" id="UP000717696">
    <property type="component" value="Unassembled WGS sequence"/>
</dbReference>
<feature type="compositionally biased region" description="Basic residues" evidence="1">
    <location>
        <begin position="32"/>
        <end position="48"/>
    </location>
</feature>
<evidence type="ECO:0000313" key="3">
    <source>
        <dbReference type="Proteomes" id="UP000717696"/>
    </source>
</evidence>
<evidence type="ECO:0000256" key="1">
    <source>
        <dbReference type="SAM" id="MobiDB-lite"/>
    </source>
</evidence>
<proteinExistence type="predicted"/>